<organism evidence="8">
    <name type="scientific">Caldithrix abyssi</name>
    <dbReference type="NCBI Taxonomy" id="187145"/>
    <lineage>
        <taxon>Bacteria</taxon>
        <taxon>Pseudomonadati</taxon>
        <taxon>Calditrichota</taxon>
        <taxon>Calditrichia</taxon>
        <taxon>Calditrichales</taxon>
        <taxon>Calditrichaceae</taxon>
        <taxon>Caldithrix</taxon>
    </lineage>
</organism>
<keyword evidence="3" id="KW-0408">Iron</keyword>
<dbReference type="Proteomes" id="UP000885779">
    <property type="component" value="Unassembled WGS sequence"/>
</dbReference>
<keyword evidence="4" id="KW-0411">Iron-sulfur</keyword>
<keyword evidence="2" id="KW-0479">Metal-binding</keyword>
<dbReference type="Gene3D" id="1.20.5.700">
    <property type="entry name" value="Single helix bin"/>
    <property type="match status" value="1"/>
</dbReference>
<sequence length="146" mass="16148">MSTSRRKFINLLLGGGLLGWLGSIFYPVFSYLKPPPVPEANVNSVKAGPVADFPKNSGKIIKFGRKPVILIKMDTGELRAFSATCTHLDCIVQYRDDSKQIWCACHNGIYDLRGRNVSGPPPRPLDEFAVNIVNDEIIVSKMKEIG</sequence>
<keyword evidence="5" id="KW-1015">Disulfide bond</keyword>
<reference evidence="8" key="1">
    <citation type="journal article" date="2020" name="mSystems">
        <title>Genome- and Community-Level Interaction Insights into Carbon Utilization and Element Cycling Functions of Hydrothermarchaeota in Hydrothermal Sediment.</title>
        <authorList>
            <person name="Zhou Z."/>
            <person name="Liu Y."/>
            <person name="Xu W."/>
            <person name="Pan J."/>
            <person name="Luo Z.H."/>
            <person name="Li M."/>
        </authorList>
    </citation>
    <scope>NUCLEOTIDE SEQUENCE [LARGE SCALE GENOMIC DNA]</scope>
    <source>
        <strain evidence="8">HyVt-577</strain>
    </source>
</reference>
<evidence type="ECO:0000256" key="6">
    <source>
        <dbReference type="ARBA" id="ARBA00034078"/>
    </source>
</evidence>
<dbReference type="GO" id="GO:0016020">
    <property type="term" value="C:membrane"/>
    <property type="evidence" value="ECO:0007669"/>
    <property type="project" value="InterPro"/>
</dbReference>
<evidence type="ECO:0000256" key="4">
    <source>
        <dbReference type="ARBA" id="ARBA00023014"/>
    </source>
</evidence>
<feature type="domain" description="Rieske" evidence="7">
    <location>
        <begin position="45"/>
        <end position="139"/>
    </location>
</feature>
<comment type="caution">
    <text evidence="8">The sequence shown here is derived from an EMBL/GenBank/DDBJ whole genome shotgun (WGS) entry which is preliminary data.</text>
</comment>
<dbReference type="PANTHER" id="PTHR10134">
    <property type="entry name" value="CYTOCHROME B-C1 COMPLEX SUBUNIT RIESKE, MITOCHONDRIAL"/>
    <property type="match status" value="1"/>
</dbReference>
<evidence type="ECO:0000256" key="3">
    <source>
        <dbReference type="ARBA" id="ARBA00023004"/>
    </source>
</evidence>
<accession>A0A7V4U308</accession>
<dbReference type="InterPro" id="IPR036922">
    <property type="entry name" value="Rieske_2Fe-2S_sf"/>
</dbReference>
<dbReference type="SUPFAM" id="SSF50022">
    <property type="entry name" value="ISP domain"/>
    <property type="match status" value="1"/>
</dbReference>
<evidence type="ECO:0000256" key="2">
    <source>
        <dbReference type="ARBA" id="ARBA00022723"/>
    </source>
</evidence>
<dbReference type="Gene3D" id="2.102.10.10">
    <property type="entry name" value="Rieske [2Fe-2S] iron-sulphur domain"/>
    <property type="match status" value="1"/>
</dbReference>
<evidence type="ECO:0000256" key="1">
    <source>
        <dbReference type="ARBA" id="ARBA00022714"/>
    </source>
</evidence>
<protein>
    <submittedName>
        <fullName evidence="8">Rieske (2Fe-2S) protein</fullName>
    </submittedName>
</protein>
<dbReference type="InterPro" id="IPR005805">
    <property type="entry name" value="Rieske_Fe-S_prot_C"/>
</dbReference>
<dbReference type="InterPro" id="IPR014349">
    <property type="entry name" value="Rieske_Fe-S_prot"/>
</dbReference>
<comment type="cofactor">
    <cofactor evidence="6">
        <name>[2Fe-2S] cluster</name>
        <dbReference type="ChEBI" id="CHEBI:190135"/>
    </cofactor>
</comment>
<dbReference type="EMBL" id="DRQG01000090">
    <property type="protein sequence ID" value="HGY55959.1"/>
    <property type="molecule type" value="Genomic_DNA"/>
</dbReference>
<dbReference type="AlphaFoldDB" id="A0A7V4U308"/>
<evidence type="ECO:0000259" key="7">
    <source>
        <dbReference type="PROSITE" id="PS51296"/>
    </source>
</evidence>
<gene>
    <name evidence="8" type="ORF">ENK44_09670</name>
</gene>
<dbReference type="Pfam" id="PF00355">
    <property type="entry name" value="Rieske"/>
    <property type="match status" value="1"/>
</dbReference>
<dbReference type="GO" id="GO:0046872">
    <property type="term" value="F:metal ion binding"/>
    <property type="evidence" value="ECO:0007669"/>
    <property type="project" value="UniProtKB-KW"/>
</dbReference>
<keyword evidence="1" id="KW-0001">2Fe-2S</keyword>
<dbReference type="PRINTS" id="PR00162">
    <property type="entry name" value="RIESKE"/>
</dbReference>
<evidence type="ECO:0000313" key="8">
    <source>
        <dbReference type="EMBL" id="HGY55959.1"/>
    </source>
</evidence>
<evidence type="ECO:0000256" key="5">
    <source>
        <dbReference type="ARBA" id="ARBA00023157"/>
    </source>
</evidence>
<dbReference type="GO" id="GO:0051537">
    <property type="term" value="F:2 iron, 2 sulfur cluster binding"/>
    <property type="evidence" value="ECO:0007669"/>
    <property type="project" value="UniProtKB-KW"/>
</dbReference>
<proteinExistence type="predicted"/>
<name>A0A7V4U308_CALAY</name>
<dbReference type="CDD" id="cd03467">
    <property type="entry name" value="Rieske"/>
    <property type="match status" value="1"/>
</dbReference>
<dbReference type="InterPro" id="IPR017941">
    <property type="entry name" value="Rieske_2Fe-2S"/>
</dbReference>
<dbReference type="PROSITE" id="PS51296">
    <property type="entry name" value="RIESKE"/>
    <property type="match status" value="1"/>
</dbReference>